<name>A0A4Q7LTT1_9MICO</name>
<proteinExistence type="predicted"/>
<reference evidence="3 4" key="1">
    <citation type="journal article" date="2015" name="Stand. Genomic Sci.">
        <title>Genomic Encyclopedia of Bacterial and Archaeal Type Strains, Phase III: the genomes of soil and plant-associated and newly described type strains.</title>
        <authorList>
            <person name="Whitman W.B."/>
            <person name="Woyke T."/>
            <person name="Klenk H.P."/>
            <person name="Zhou Y."/>
            <person name="Lilburn T.G."/>
            <person name="Beck B.J."/>
            <person name="De Vos P."/>
            <person name="Vandamme P."/>
            <person name="Eisen J.A."/>
            <person name="Garrity G."/>
            <person name="Hugenholtz P."/>
            <person name="Kyrpides N.C."/>
        </authorList>
    </citation>
    <scope>NUCLEOTIDE SEQUENCE [LARGE SCALE GENOMIC DNA]</scope>
    <source>
        <strain evidence="3 4">CV2</strain>
    </source>
</reference>
<dbReference type="OrthoDB" id="5084290at2"/>
<dbReference type="AlphaFoldDB" id="A0A4Q7LTT1"/>
<protein>
    <submittedName>
        <fullName evidence="3">LysM domain-containing protein</fullName>
    </submittedName>
</protein>
<evidence type="ECO:0000313" key="4">
    <source>
        <dbReference type="Proteomes" id="UP000293519"/>
    </source>
</evidence>
<comment type="caution">
    <text evidence="3">The sequence shown here is derived from an EMBL/GenBank/DDBJ whole genome shotgun (WGS) entry which is preliminary data.</text>
</comment>
<dbReference type="SMART" id="SM00257">
    <property type="entry name" value="LysM"/>
    <property type="match status" value="1"/>
</dbReference>
<accession>A0A4Q7LTT1</accession>
<dbReference type="EMBL" id="SGWW01000002">
    <property type="protein sequence ID" value="RZS57662.1"/>
    <property type="molecule type" value="Genomic_DNA"/>
</dbReference>
<sequence length="125" mass="12755">MTAITAHAFSAPVRTPSVPATRVVGTRLRITRRGRAVVTAFVSAPIVAVLLALALSGGEATATSGAVDAPVITVQAGQTLWQLAASVAPEANPADVVADIITLNELSSAAVLPGQTLMLPERYLD</sequence>
<dbReference type="InterPro" id="IPR018392">
    <property type="entry name" value="LysM"/>
</dbReference>
<dbReference type="Proteomes" id="UP000293519">
    <property type="component" value="Unassembled WGS sequence"/>
</dbReference>
<dbReference type="RefSeq" id="WP_130485200.1">
    <property type="nucleotide sequence ID" value="NZ_SGWW01000002.1"/>
</dbReference>
<keyword evidence="1" id="KW-0472">Membrane</keyword>
<keyword evidence="1" id="KW-0812">Transmembrane</keyword>
<dbReference type="CDD" id="cd00118">
    <property type="entry name" value="LysM"/>
    <property type="match status" value="1"/>
</dbReference>
<dbReference type="Gene3D" id="3.10.350.10">
    <property type="entry name" value="LysM domain"/>
    <property type="match status" value="1"/>
</dbReference>
<keyword evidence="1" id="KW-1133">Transmembrane helix</keyword>
<dbReference type="InterPro" id="IPR036779">
    <property type="entry name" value="LysM_dom_sf"/>
</dbReference>
<organism evidence="3 4">
    <name type="scientific">Microcella putealis</name>
    <dbReference type="NCBI Taxonomy" id="337005"/>
    <lineage>
        <taxon>Bacteria</taxon>
        <taxon>Bacillati</taxon>
        <taxon>Actinomycetota</taxon>
        <taxon>Actinomycetes</taxon>
        <taxon>Micrococcales</taxon>
        <taxon>Microbacteriaceae</taxon>
        <taxon>Microcella</taxon>
    </lineage>
</organism>
<keyword evidence="4" id="KW-1185">Reference proteome</keyword>
<feature type="transmembrane region" description="Helical" evidence="1">
    <location>
        <begin position="36"/>
        <end position="55"/>
    </location>
</feature>
<evidence type="ECO:0000313" key="3">
    <source>
        <dbReference type="EMBL" id="RZS57662.1"/>
    </source>
</evidence>
<evidence type="ECO:0000256" key="1">
    <source>
        <dbReference type="SAM" id="Phobius"/>
    </source>
</evidence>
<feature type="domain" description="LysM" evidence="2">
    <location>
        <begin position="71"/>
        <end position="120"/>
    </location>
</feature>
<dbReference type="Pfam" id="PF01476">
    <property type="entry name" value="LysM"/>
    <property type="match status" value="1"/>
</dbReference>
<evidence type="ECO:0000259" key="2">
    <source>
        <dbReference type="SMART" id="SM00257"/>
    </source>
</evidence>
<gene>
    <name evidence="3" type="ORF">EV141_1376</name>
</gene>